<feature type="region of interest" description="Disordered" evidence="1">
    <location>
        <begin position="134"/>
        <end position="169"/>
    </location>
</feature>
<evidence type="ECO:0000256" key="1">
    <source>
        <dbReference type="SAM" id="MobiDB-lite"/>
    </source>
</evidence>
<evidence type="ECO:0000313" key="3">
    <source>
        <dbReference type="EMBL" id="GHJ32269.1"/>
    </source>
</evidence>
<protein>
    <submittedName>
        <fullName evidence="3">Alpha/beta hydrolase</fullName>
    </submittedName>
</protein>
<sequence length="260" mass="27173">MTTHQTTGSTIEPYPGLPLTVRDVGAGRPVLVLHGGGGPVTVSGVVDHFAASSRVLAPIHPGWEDTPRPEWFSGIGDLAETYLELLDDRDLSDVVVLGSSFGGWIASEMTVRDRGRRIGALIIMDAIGPRVEGHEVRMPTAPPGPPGPPAPPGPPPGQDSGAAAPPRVPSPEAIRTMLAYTGPSLSDPKLLHRLARVKVPALVVWGENDTVVTPDFGRAYAAAIPGARFELIRDAGHLPAREAPQATFAAVDAFLAAAGR</sequence>
<dbReference type="RefSeq" id="WP_236258935.1">
    <property type="nucleotide sequence ID" value="NZ_BNEK01000005.1"/>
</dbReference>
<dbReference type="EMBL" id="BNEK01000005">
    <property type="protein sequence ID" value="GHJ32269.1"/>
    <property type="molecule type" value="Genomic_DNA"/>
</dbReference>
<dbReference type="InterPro" id="IPR000073">
    <property type="entry name" value="AB_hydrolase_1"/>
</dbReference>
<dbReference type="Pfam" id="PF12697">
    <property type="entry name" value="Abhydrolase_6"/>
    <property type="match status" value="1"/>
</dbReference>
<dbReference type="Proteomes" id="UP001054854">
    <property type="component" value="Unassembled WGS sequence"/>
</dbReference>
<name>A0ABQ3U9J5_STRHY</name>
<keyword evidence="3" id="KW-0378">Hydrolase</keyword>
<dbReference type="GO" id="GO:0016787">
    <property type="term" value="F:hydrolase activity"/>
    <property type="evidence" value="ECO:0007669"/>
    <property type="project" value="UniProtKB-KW"/>
</dbReference>
<feature type="compositionally biased region" description="Pro residues" evidence="1">
    <location>
        <begin position="140"/>
        <end position="157"/>
    </location>
</feature>
<gene>
    <name evidence="3" type="ORF">TPA0910_67020</name>
</gene>
<dbReference type="PRINTS" id="PR00111">
    <property type="entry name" value="ABHYDROLASE"/>
</dbReference>
<accession>A0ABQ3U9J5</accession>
<dbReference type="PANTHER" id="PTHR43689">
    <property type="entry name" value="HYDROLASE"/>
    <property type="match status" value="1"/>
</dbReference>
<evidence type="ECO:0000259" key="2">
    <source>
        <dbReference type="Pfam" id="PF12697"/>
    </source>
</evidence>
<reference evidence="3" key="1">
    <citation type="submission" date="2024-05" db="EMBL/GenBank/DDBJ databases">
        <title>Whole genome shotgun sequence of Streptomyces hygroscopicus NBRC 113678.</title>
        <authorList>
            <person name="Komaki H."/>
            <person name="Tamura T."/>
        </authorList>
    </citation>
    <scope>NUCLEOTIDE SEQUENCE</scope>
    <source>
        <strain evidence="3">N11-34</strain>
    </source>
</reference>
<dbReference type="InterPro" id="IPR029058">
    <property type="entry name" value="AB_hydrolase_fold"/>
</dbReference>
<comment type="caution">
    <text evidence="3">The sequence shown here is derived from an EMBL/GenBank/DDBJ whole genome shotgun (WGS) entry which is preliminary data.</text>
</comment>
<keyword evidence="4" id="KW-1185">Reference proteome</keyword>
<dbReference type="SUPFAM" id="SSF53474">
    <property type="entry name" value="alpha/beta-Hydrolases"/>
    <property type="match status" value="1"/>
</dbReference>
<proteinExistence type="predicted"/>
<dbReference type="Gene3D" id="3.40.50.1820">
    <property type="entry name" value="alpha/beta hydrolase"/>
    <property type="match status" value="1"/>
</dbReference>
<feature type="domain" description="AB hydrolase-1" evidence="2">
    <location>
        <begin position="30"/>
        <end position="250"/>
    </location>
</feature>
<evidence type="ECO:0000313" key="4">
    <source>
        <dbReference type="Proteomes" id="UP001054854"/>
    </source>
</evidence>
<dbReference type="PANTHER" id="PTHR43689:SF8">
    <property type="entry name" value="ALPHA_BETA-HYDROLASES SUPERFAMILY PROTEIN"/>
    <property type="match status" value="1"/>
</dbReference>
<organism evidence="3 4">
    <name type="scientific">Streptomyces hygroscopicus</name>
    <dbReference type="NCBI Taxonomy" id="1912"/>
    <lineage>
        <taxon>Bacteria</taxon>
        <taxon>Bacillati</taxon>
        <taxon>Actinomycetota</taxon>
        <taxon>Actinomycetes</taxon>
        <taxon>Kitasatosporales</taxon>
        <taxon>Streptomycetaceae</taxon>
        <taxon>Streptomyces</taxon>
        <taxon>Streptomyces violaceusniger group</taxon>
    </lineage>
</organism>